<evidence type="ECO:0000256" key="5">
    <source>
        <dbReference type="ARBA" id="ARBA00022679"/>
    </source>
</evidence>
<dbReference type="Proteomes" id="UP001049176">
    <property type="component" value="Chromosome 7"/>
</dbReference>
<keyword evidence="5 13" id="KW-0808">Transferase</keyword>
<comment type="similarity">
    <text evidence="1 13">Belongs to the reverse transcriptase family. Telomerase subfamily.</text>
</comment>
<dbReference type="SMART" id="SM00975">
    <property type="entry name" value="Telomerase_RBD"/>
    <property type="match status" value="1"/>
</dbReference>
<dbReference type="GO" id="GO:0007004">
    <property type="term" value="P:telomere maintenance via telomerase"/>
    <property type="evidence" value="ECO:0007669"/>
    <property type="project" value="TreeGrafter"/>
</dbReference>
<evidence type="ECO:0000313" key="15">
    <source>
        <dbReference type="EMBL" id="KAG7089455.1"/>
    </source>
</evidence>
<dbReference type="Gene3D" id="1.10.357.90">
    <property type="match status" value="1"/>
</dbReference>
<dbReference type="GO" id="GO:0000333">
    <property type="term" value="C:telomerase catalytic core complex"/>
    <property type="evidence" value="ECO:0007669"/>
    <property type="project" value="TreeGrafter"/>
</dbReference>
<comment type="subcellular location">
    <subcellularLocation>
        <location evidence="13">Nucleus</location>
    </subcellularLocation>
    <subcellularLocation>
        <location evidence="13">Chromosome</location>
        <location evidence="13">Telomere</location>
    </subcellularLocation>
</comment>
<dbReference type="Gene3D" id="1.10.132.70">
    <property type="match status" value="1"/>
</dbReference>
<dbReference type="KEGG" id="more:E1B28_011140"/>
<dbReference type="PRINTS" id="PR01365">
    <property type="entry name" value="TELOMERASERT"/>
</dbReference>
<dbReference type="InterPro" id="IPR021891">
    <property type="entry name" value="Telomerase_RBD"/>
</dbReference>
<dbReference type="EC" id="2.7.7.49" evidence="2 13"/>
<reference evidence="15" key="1">
    <citation type="journal article" date="2021" name="Genome Biol. Evol.">
        <title>The assembled and annotated genome of the fairy-ring fungus Marasmius oreades.</title>
        <authorList>
            <person name="Hiltunen M."/>
            <person name="Ament-Velasquez S.L."/>
            <person name="Johannesson H."/>
        </authorList>
    </citation>
    <scope>NUCLEOTIDE SEQUENCE</scope>
    <source>
        <strain evidence="15">03SP1</strain>
    </source>
</reference>
<keyword evidence="10 13" id="KW-0695">RNA-directed DNA polymerase</keyword>
<keyword evidence="7 13" id="KW-0479">Metal-binding</keyword>
<dbReference type="EMBL" id="CM032187">
    <property type="protein sequence ID" value="KAG7089455.1"/>
    <property type="molecule type" value="Genomic_DNA"/>
</dbReference>
<keyword evidence="6 13" id="KW-0548">Nucleotidyltransferase</keyword>
<dbReference type="Pfam" id="PF12009">
    <property type="entry name" value="Telomerase_RBD"/>
    <property type="match status" value="1"/>
</dbReference>
<comment type="function">
    <text evidence="13">Telomerase is a ribonucleoprotein enzyme essential for the replication of chromosome termini in most eukaryotes. It elongates telomeres. It is a reverse transcriptase that adds simple sequence repeats to chromosome ends by copying a template sequence within the RNA component of the enzyme.</text>
</comment>
<evidence type="ECO:0000256" key="7">
    <source>
        <dbReference type="ARBA" id="ARBA00022723"/>
    </source>
</evidence>
<evidence type="ECO:0000256" key="9">
    <source>
        <dbReference type="ARBA" id="ARBA00022895"/>
    </source>
</evidence>
<keyword evidence="4 13" id="KW-0158">Chromosome</keyword>
<dbReference type="PANTHER" id="PTHR12066">
    <property type="entry name" value="TELOMERASE REVERSE TRANSCRIPTASE"/>
    <property type="match status" value="1"/>
</dbReference>
<evidence type="ECO:0000259" key="14">
    <source>
        <dbReference type="PROSITE" id="PS50878"/>
    </source>
</evidence>
<protein>
    <recommendedName>
        <fullName evidence="3 13">Telomerase reverse transcriptase</fullName>
        <ecNumber evidence="2 13">2.7.7.49</ecNumber>
    </recommendedName>
    <alternativeName>
        <fullName evidence="13">Telomerase catalytic subunit</fullName>
    </alternativeName>
</protein>
<dbReference type="GO" id="GO:0003720">
    <property type="term" value="F:telomerase activity"/>
    <property type="evidence" value="ECO:0007669"/>
    <property type="project" value="InterPro"/>
</dbReference>
<evidence type="ECO:0000256" key="11">
    <source>
        <dbReference type="ARBA" id="ARBA00023242"/>
    </source>
</evidence>
<dbReference type="GO" id="GO:0070034">
    <property type="term" value="F:telomerase RNA binding"/>
    <property type="evidence" value="ECO:0007669"/>
    <property type="project" value="TreeGrafter"/>
</dbReference>
<organism evidence="15 16">
    <name type="scientific">Marasmius oreades</name>
    <name type="common">fairy-ring Marasmius</name>
    <dbReference type="NCBI Taxonomy" id="181124"/>
    <lineage>
        <taxon>Eukaryota</taxon>
        <taxon>Fungi</taxon>
        <taxon>Dikarya</taxon>
        <taxon>Basidiomycota</taxon>
        <taxon>Agaricomycotina</taxon>
        <taxon>Agaricomycetes</taxon>
        <taxon>Agaricomycetidae</taxon>
        <taxon>Agaricales</taxon>
        <taxon>Marasmiineae</taxon>
        <taxon>Marasmiaceae</taxon>
        <taxon>Marasmius</taxon>
    </lineage>
</organism>
<evidence type="ECO:0000256" key="1">
    <source>
        <dbReference type="ARBA" id="ARBA00008001"/>
    </source>
</evidence>
<feature type="domain" description="Reverse transcriptase" evidence="14">
    <location>
        <begin position="578"/>
        <end position="899"/>
    </location>
</feature>
<evidence type="ECO:0000256" key="12">
    <source>
        <dbReference type="ARBA" id="ARBA00048173"/>
    </source>
</evidence>
<dbReference type="GO" id="GO:0000781">
    <property type="term" value="C:chromosome, telomeric region"/>
    <property type="evidence" value="ECO:0007669"/>
    <property type="project" value="UniProtKB-SubCell"/>
</dbReference>
<dbReference type="InterPro" id="IPR003545">
    <property type="entry name" value="Telomerase_RT"/>
</dbReference>
<evidence type="ECO:0000256" key="3">
    <source>
        <dbReference type="ARBA" id="ARBA00016182"/>
    </source>
</evidence>
<evidence type="ECO:0000256" key="6">
    <source>
        <dbReference type="ARBA" id="ARBA00022695"/>
    </source>
</evidence>
<evidence type="ECO:0000256" key="13">
    <source>
        <dbReference type="RuleBase" id="RU365061"/>
    </source>
</evidence>
<dbReference type="GeneID" id="66080215"/>
<evidence type="ECO:0000256" key="8">
    <source>
        <dbReference type="ARBA" id="ARBA00022842"/>
    </source>
</evidence>
<dbReference type="InterPro" id="IPR049139">
    <property type="entry name" value="TERT_C"/>
</dbReference>
<accession>A0A9P7RU69</accession>
<dbReference type="Gene3D" id="3.30.70.2630">
    <property type="match status" value="1"/>
</dbReference>
<dbReference type="InterPro" id="IPR000477">
    <property type="entry name" value="RT_dom"/>
</dbReference>
<comment type="catalytic activity">
    <reaction evidence="12 13">
        <text>DNA(n) + a 2'-deoxyribonucleoside 5'-triphosphate = DNA(n+1) + diphosphate</text>
        <dbReference type="Rhea" id="RHEA:22508"/>
        <dbReference type="Rhea" id="RHEA-COMP:17339"/>
        <dbReference type="Rhea" id="RHEA-COMP:17340"/>
        <dbReference type="ChEBI" id="CHEBI:33019"/>
        <dbReference type="ChEBI" id="CHEBI:61560"/>
        <dbReference type="ChEBI" id="CHEBI:173112"/>
        <dbReference type="EC" id="2.7.7.49"/>
    </reaction>
</comment>
<dbReference type="CDD" id="cd01648">
    <property type="entry name" value="TERT"/>
    <property type="match status" value="1"/>
</dbReference>
<keyword evidence="9 13" id="KW-0779">Telomere</keyword>
<dbReference type="OrthoDB" id="289721at2759"/>
<keyword evidence="16" id="KW-1185">Reference proteome</keyword>
<dbReference type="AlphaFoldDB" id="A0A9P7RU69"/>
<evidence type="ECO:0000256" key="2">
    <source>
        <dbReference type="ARBA" id="ARBA00012493"/>
    </source>
</evidence>
<comment type="caution">
    <text evidence="15">The sequence shown here is derived from an EMBL/GenBank/DDBJ whole genome shotgun (WGS) entry which is preliminary data.</text>
</comment>
<dbReference type="PROSITE" id="PS50878">
    <property type="entry name" value="RT_POL"/>
    <property type="match status" value="1"/>
</dbReference>
<dbReference type="RefSeq" id="XP_043005925.1">
    <property type="nucleotide sequence ID" value="XM_043156140.1"/>
</dbReference>
<keyword evidence="8 13" id="KW-0460">Magnesium</keyword>
<gene>
    <name evidence="15" type="ORF">E1B28_011140</name>
</gene>
<evidence type="ECO:0000256" key="4">
    <source>
        <dbReference type="ARBA" id="ARBA00022454"/>
    </source>
</evidence>
<dbReference type="GO" id="GO:0046872">
    <property type="term" value="F:metal ion binding"/>
    <property type="evidence" value="ECO:0007669"/>
    <property type="project" value="UniProtKB-KW"/>
</dbReference>
<sequence length="1090" mass="125146">MANKSPTVSLLESYYKYVIKLQDYLATLNDQVPLVKEDDNSAYQNLIATSYVACDHDLPLDSNDFLGPVDEYLTIGEVIRISQGRLLTGKKWNLLTLGYKLLNGAVTNDFANTLVTALHAPEWCTLLQRIGGQAMGHLLTKASIFISLPNGCLCQMTGKPLYSLLKPRSVAPRDSNFNTVTRTIQKRKALGPPSGERPTKRLKIYPRKNTKASKAGVGTTTRSPVQVLLIRQRVLYSRPMFSKGTHQIMIGLSPIHILNRLENPFPGQTSSQKYKDPDSKIQERNVRHLAKYVFPRQYGMPSSFEFFKFSEREAYKVPDFVDRDGDIKKLASAKREENATIKTPKRVKQILPLLDKLIWRHGKCKYKKLLDGSCPSKMKNREINGTIILEMISENRVLSQLHGADSSLDTAGNSILPIGLTQAEREAKRKPQFAEFCCPHGELVIPKAFWGNKDNFKQICRHIKTFITARRYDKVSLHHVLQGLSTTACDWLLPPGDGQKQLRVPATDALKRRELMEDFIFWLFDSFIISLIRTTFYVTESSAFRNRLLYFRHDDWNVLCAPLLKDLSAQKFKKIEDEEAYAILNQRKLGFSFVRLLPKELGVRPIVNLRRKQASSTLGSNLSINALLQAALQILTYEKENQPHLVGAACFSTDNHYSKLKEYKLRLSRNSDGCLPRLYFAKVDVQACFDTIDQTKLLEILRGIISEDTYSMQKYAQVSPVMEKPRTLFRKRAWPEGDQPHFLKYATDLANALRHTIFVDQVTCPLERKNELLDLLEQHIKENIVKFGNCYYRQMIGIPQGSTLSTILCSFFYGDMERQFGRFTEDPQSALLRNVDDYLYVTTRLEKARKFVDMMSKGHPEYGCFISKGKTLTNFDYDEELMNVTGPMDKCFPWCGYLIAMKDLSVYNDYSRYHGGHLRDSLTVNRAWKSGSEFRRKMLLLAKTRSHVIYTDPQLNSENAVFMNVYQNFLIAALKMHCFLRHWDAKAKKNKDFIHETVKQMFSYCFVSIRNKTLNKVARDNLASISIQKADVVWLGTHAFHTILSRKAAHYHRLLRSLSFELALPKNKRRARRFKGLVREGFAAFPSIIE</sequence>
<proteinExistence type="inferred from homology"/>
<evidence type="ECO:0000256" key="10">
    <source>
        <dbReference type="ARBA" id="ARBA00022918"/>
    </source>
</evidence>
<dbReference type="GO" id="GO:0042162">
    <property type="term" value="F:telomeric DNA binding"/>
    <property type="evidence" value="ECO:0007669"/>
    <property type="project" value="TreeGrafter"/>
</dbReference>
<evidence type="ECO:0000313" key="16">
    <source>
        <dbReference type="Proteomes" id="UP001049176"/>
    </source>
</evidence>
<dbReference type="Pfam" id="PF21399">
    <property type="entry name" value="TERT_C"/>
    <property type="match status" value="1"/>
</dbReference>
<name>A0A9P7RU69_9AGAR</name>
<keyword evidence="11 13" id="KW-0539">Nucleus</keyword>
<dbReference type="PANTHER" id="PTHR12066:SF0">
    <property type="entry name" value="TELOMERASE REVERSE TRANSCRIPTASE"/>
    <property type="match status" value="1"/>
</dbReference>